<protein>
    <recommendedName>
        <fullName evidence="4">DUF624 domain-containing protein</fullName>
    </recommendedName>
</protein>
<evidence type="ECO:0000313" key="2">
    <source>
        <dbReference type="EMBL" id="EFM83511.1"/>
    </source>
</evidence>
<feature type="transmembrane region" description="Helical" evidence="1">
    <location>
        <begin position="169"/>
        <end position="188"/>
    </location>
</feature>
<dbReference type="AlphaFoldDB" id="A0A125W874"/>
<dbReference type="Pfam" id="PF04854">
    <property type="entry name" value="DUF624"/>
    <property type="match status" value="1"/>
</dbReference>
<organism evidence="2 3">
    <name type="scientific">Enterococcus faecalis TX4248</name>
    <dbReference type="NCBI Taxonomy" id="749495"/>
    <lineage>
        <taxon>Bacteria</taxon>
        <taxon>Bacillati</taxon>
        <taxon>Bacillota</taxon>
        <taxon>Bacilli</taxon>
        <taxon>Lactobacillales</taxon>
        <taxon>Enterococcaceae</taxon>
        <taxon>Enterococcus</taxon>
    </lineage>
</organism>
<dbReference type="InterPro" id="IPR006938">
    <property type="entry name" value="DUF624"/>
</dbReference>
<sequence length="197" mass="22518">MNKLFAYEGWYYRIFSFIANLIIINFLFLITCITGIFSGVGLIALYRTIYRLYREKDIPVLRTFWTALKNNIMRGFILTGVLFVAFLLGGIVVTSLFKIATSLGFLAIFLLSFVALFLTSFLFLFSVFNWSVKKTLGETVYVVLSNSANAIILFILPLLTFVFFYKLNLFLYIALGFGTTAFLQVAFFQKVLGVEHE</sequence>
<proteinExistence type="predicted"/>
<dbReference type="HOGENOM" id="CLU_119439_0_0_9"/>
<keyword evidence="1" id="KW-1133">Transmembrane helix</keyword>
<keyword evidence="1" id="KW-0472">Membrane</keyword>
<reference evidence="2 3" key="1">
    <citation type="submission" date="2010-07" db="EMBL/GenBank/DDBJ databases">
        <authorList>
            <person name="Sid Ahmed O."/>
        </authorList>
    </citation>
    <scope>NUCLEOTIDE SEQUENCE [LARGE SCALE GENOMIC DNA]</scope>
    <source>
        <strain evidence="2 3">TX4248</strain>
    </source>
</reference>
<evidence type="ECO:0000256" key="1">
    <source>
        <dbReference type="SAM" id="Phobius"/>
    </source>
</evidence>
<dbReference type="EMBL" id="AEBR01000024">
    <property type="protein sequence ID" value="EFM83511.1"/>
    <property type="molecule type" value="Genomic_DNA"/>
</dbReference>
<dbReference type="RefSeq" id="WP_002357898.1">
    <property type="nucleotide sequence ID" value="NZ_GL454430.1"/>
</dbReference>
<accession>A0A125W874</accession>
<evidence type="ECO:0008006" key="4">
    <source>
        <dbReference type="Google" id="ProtNLM"/>
    </source>
</evidence>
<comment type="caution">
    <text evidence="2">The sequence shown here is derived from an EMBL/GenBank/DDBJ whole genome shotgun (WGS) entry which is preliminary data.</text>
</comment>
<name>A0A125W874_ENTFL</name>
<feature type="transmembrane region" description="Helical" evidence="1">
    <location>
        <begin position="14"/>
        <end position="46"/>
    </location>
</feature>
<feature type="transmembrane region" description="Helical" evidence="1">
    <location>
        <begin position="103"/>
        <end position="128"/>
    </location>
</feature>
<keyword evidence="1" id="KW-0812">Transmembrane</keyword>
<gene>
    <name evidence="2" type="ORF">HMPREF9498_00785</name>
</gene>
<dbReference type="GeneID" id="60893625"/>
<evidence type="ECO:0000313" key="3">
    <source>
        <dbReference type="Proteomes" id="UP000004846"/>
    </source>
</evidence>
<feature type="transmembrane region" description="Helical" evidence="1">
    <location>
        <begin position="140"/>
        <end position="163"/>
    </location>
</feature>
<dbReference type="Proteomes" id="UP000004846">
    <property type="component" value="Unassembled WGS sequence"/>
</dbReference>
<feature type="transmembrane region" description="Helical" evidence="1">
    <location>
        <begin position="76"/>
        <end position="97"/>
    </location>
</feature>